<dbReference type="InterPro" id="IPR000719">
    <property type="entry name" value="Prot_kinase_dom"/>
</dbReference>
<keyword evidence="9" id="KW-0723">Serine/threonine-protein kinase</keyword>
<dbReference type="InterPro" id="IPR017441">
    <property type="entry name" value="Protein_kinase_ATP_BS"/>
</dbReference>
<dbReference type="PANTHER" id="PTHR43289:SF34">
    <property type="entry name" value="SERINE_THREONINE-PROTEIN KINASE YBDM-RELATED"/>
    <property type="match status" value="1"/>
</dbReference>
<dbReference type="Pfam" id="PF00069">
    <property type="entry name" value="Pkinase"/>
    <property type="match status" value="1"/>
</dbReference>
<evidence type="ECO:0000256" key="5">
    <source>
        <dbReference type="PROSITE-ProRule" id="PRU10141"/>
    </source>
</evidence>
<dbReference type="PROSITE" id="PS00108">
    <property type="entry name" value="PROTEIN_KINASE_ST"/>
    <property type="match status" value="1"/>
</dbReference>
<keyword evidence="1" id="KW-0808">Transferase</keyword>
<dbReference type="InterPro" id="IPR011009">
    <property type="entry name" value="Kinase-like_dom_sf"/>
</dbReference>
<dbReference type="RefSeq" id="WP_158363143.1">
    <property type="nucleotide sequence ID" value="NZ_JAOQKC010000007.1"/>
</dbReference>
<keyword evidence="4 5" id="KW-0067">ATP-binding</keyword>
<sequence length="558" mass="63231">MLKIGSVIGGKYKILSVIGRGGMSVVYLALNEAANKPWAVKELLKKEAWEREADRREIEMMKRLRNPHLPGIADVIEQGDSLLIVMDYVEGRSLEALLQESGAQPVESVLAWAIQLCQVLTYLHSQSPPVIYRDLKPSNVMLKPDGTIVLIDLGAAREYKPGNQTDTVALGTRGYAAPEQYEERGQSDARTDIYSMGVLMFRLLTGEGPHLLQPVRKLRPEIPTGLEAVINRCTGVRKEERYQNCRELGYALEHYREQDEQFRREQRRKLRRFGALAALTLLCFVLAGVCAGLETRERNDTYEAWLRNARNAGTKAEEIASYQKAVSISPARPEAWLGLLEEGYLDDGLLTGAESRELRSFLLGTDRDGRTRELLFRENKKGYGLFAYEAGIAYFYKFEETENKKSAKAYLKAAAESGGLSEQQRRRAKRLLAIAEYYGKIGVADEAGDDYVDYGDYWSDLRELTEGNLVEEDNARTALVLYEELAGQILARGTEFQRAGVTEQELRACLTELRQHLKRDFAELPESRRLLLQNEMEELGNVIDQAERTLETVRRQEE</sequence>
<gene>
    <name evidence="9" type="ORF">OCV63_07075</name>
</gene>
<comment type="caution">
    <text evidence="9">The sequence shown here is derived from an EMBL/GenBank/DDBJ whole genome shotgun (WGS) entry which is preliminary data.</text>
</comment>
<dbReference type="PROSITE" id="PS50011">
    <property type="entry name" value="PROTEIN_KINASE_DOM"/>
    <property type="match status" value="1"/>
</dbReference>
<name>A0ABT2RWW5_9FIRM</name>
<accession>A0ABT2RWW5</accession>
<reference evidence="9 10" key="1">
    <citation type="journal article" date="2021" name="ISME Commun">
        <title>Automated analysis of genomic sequences facilitates high-throughput and comprehensive description of bacteria.</title>
        <authorList>
            <person name="Hitch T.C.A."/>
        </authorList>
    </citation>
    <scope>NUCLEOTIDE SEQUENCE [LARGE SCALE GENOMIC DNA]</scope>
    <source>
        <strain evidence="9 10">Sanger_04</strain>
    </source>
</reference>
<evidence type="ECO:0000256" key="6">
    <source>
        <dbReference type="SAM" id="Coils"/>
    </source>
</evidence>
<dbReference type="SUPFAM" id="SSF56112">
    <property type="entry name" value="Protein kinase-like (PK-like)"/>
    <property type="match status" value="1"/>
</dbReference>
<dbReference type="PANTHER" id="PTHR43289">
    <property type="entry name" value="MITOGEN-ACTIVATED PROTEIN KINASE KINASE KINASE 20-RELATED"/>
    <property type="match status" value="1"/>
</dbReference>
<evidence type="ECO:0000256" key="1">
    <source>
        <dbReference type="ARBA" id="ARBA00022679"/>
    </source>
</evidence>
<protein>
    <submittedName>
        <fullName evidence="9">Serine/threonine protein kinase</fullName>
    </submittedName>
</protein>
<evidence type="ECO:0000256" key="4">
    <source>
        <dbReference type="ARBA" id="ARBA00022840"/>
    </source>
</evidence>
<proteinExistence type="predicted"/>
<keyword evidence="2 5" id="KW-0547">Nucleotide-binding</keyword>
<dbReference type="InterPro" id="IPR008271">
    <property type="entry name" value="Ser/Thr_kinase_AS"/>
</dbReference>
<keyword evidence="10" id="KW-1185">Reference proteome</keyword>
<feature type="binding site" evidence="5">
    <location>
        <position position="41"/>
    </location>
    <ligand>
        <name>ATP</name>
        <dbReference type="ChEBI" id="CHEBI:30616"/>
    </ligand>
</feature>
<dbReference type="CDD" id="cd14014">
    <property type="entry name" value="STKc_PknB_like"/>
    <property type="match status" value="1"/>
</dbReference>
<feature type="coiled-coil region" evidence="6">
    <location>
        <begin position="529"/>
        <end position="556"/>
    </location>
</feature>
<feature type="domain" description="Protein kinase" evidence="8">
    <location>
        <begin position="12"/>
        <end position="253"/>
    </location>
</feature>
<evidence type="ECO:0000256" key="2">
    <source>
        <dbReference type="ARBA" id="ARBA00022741"/>
    </source>
</evidence>
<dbReference type="GO" id="GO:0004674">
    <property type="term" value="F:protein serine/threonine kinase activity"/>
    <property type="evidence" value="ECO:0007669"/>
    <property type="project" value="UniProtKB-KW"/>
</dbReference>
<dbReference type="PROSITE" id="PS00107">
    <property type="entry name" value="PROTEIN_KINASE_ATP"/>
    <property type="match status" value="1"/>
</dbReference>
<keyword evidence="6" id="KW-0175">Coiled coil</keyword>
<dbReference type="Gene3D" id="1.10.510.10">
    <property type="entry name" value="Transferase(Phosphotransferase) domain 1"/>
    <property type="match status" value="1"/>
</dbReference>
<keyword evidence="7" id="KW-0812">Transmembrane</keyword>
<keyword evidence="7" id="KW-0472">Membrane</keyword>
<feature type="transmembrane region" description="Helical" evidence="7">
    <location>
        <begin position="273"/>
        <end position="294"/>
    </location>
</feature>
<evidence type="ECO:0000313" key="9">
    <source>
        <dbReference type="EMBL" id="MCU6696657.1"/>
    </source>
</evidence>
<dbReference type="Gene3D" id="3.30.200.20">
    <property type="entry name" value="Phosphorylase Kinase, domain 1"/>
    <property type="match status" value="1"/>
</dbReference>
<keyword evidence="3 9" id="KW-0418">Kinase</keyword>
<dbReference type="Proteomes" id="UP001652461">
    <property type="component" value="Unassembled WGS sequence"/>
</dbReference>
<evidence type="ECO:0000259" key="8">
    <source>
        <dbReference type="PROSITE" id="PS50011"/>
    </source>
</evidence>
<evidence type="ECO:0000256" key="7">
    <source>
        <dbReference type="SAM" id="Phobius"/>
    </source>
</evidence>
<evidence type="ECO:0000256" key="3">
    <source>
        <dbReference type="ARBA" id="ARBA00022777"/>
    </source>
</evidence>
<dbReference type="EMBL" id="JAOQKC010000007">
    <property type="protein sequence ID" value="MCU6696657.1"/>
    <property type="molecule type" value="Genomic_DNA"/>
</dbReference>
<keyword evidence="7" id="KW-1133">Transmembrane helix</keyword>
<evidence type="ECO:0000313" key="10">
    <source>
        <dbReference type="Proteomes" id="UP001652461"/>
    </source>
</evidence>
<organism evidence="9 10">
    <name type="scientific">Laedolimicola ammoniilytica</name>
    <dbReference type="NCBI Taxonomy" id="2981771"/>
    <lineage>
        <taxon>Bacteria</taxon>
        <taxon>Bacillati</taxon>
        <taxon>Bacillota</taxon>
        <taxon>Clostridia</taxon>
        <taxon>Lachnospirales</taxon>
        <taxon>Lachnospiraceae</taxon>
        <taxon>Laedolimicola</taxon>
    </lineage>
</organism>
<dbReference type="SMART" id="SM00220">
    <property type="entry name" value="S_TKc"/>
    <property type="match status" value="1"/>
</dbReference>